<dbReference type="AlphaFoldDB" id="A0A9X2CFF6"/>
<dbReference type="RefSeq" id="WP_248994033.1">
    <property type="nucleotide sequence ID" value="NZ_JAKIKP010000001.1"/>
</dbReference>
<keyword evidence="2" id="KW-1185">Reference proteome</keyword>
<sequence length="417" mass="47269">MAFSFNNLLARSQSLISKLTQPPQVNDDDNQIDQLSLKAIAQTYRQHGQRAQLQAVSASVTSEHVMMPIGREDALEDIQRAISQWQNNVGELNAIVGPFASGLSTLMQAVYLQNQNNHTLLWLSFYHAPLSSKEAINQLYACFGINDEPSSITEAIRLINAQPRQIILIDDIHKLMLRRMGNYQALVTIATILMETRQQHCWIIGCEKYVWQRLRSQYQITHFFKTVVHIDHFSATELQQFLWSQLPCLNIATDIEIETETEVETNTPPPEQIALAQQALLEPHAKVLMQTSLGHPKLALFLLKQSILAQQVNHLSKLSSKTLLNLDASTLYQLDEESLFALAEIYVHGGLTVENLSHIFNISMEKSSLTLEFLSRQGLLITQYCDSDFGRHFYQITPVISNLVALHLVNHNKLFSV</sequence>
<dbReference type="InterPro" id="IPR036390">
    <property type="entry name" value="WH_DNA-bd_sf"/>
</dbReference>
<evidence type="ECO:0000313" key="1">
    <source>
        <dbReference type="EMBL" id="MCL1141348.1"/>
    </source>
</evidence>
<evidence type="ECO:0000313" key="2">
    <source>
        <dbReference type="Proteomes" id="UP001139333"/>
    </source>
</evidence>
<gene>
    <name evidence="1" type="ORF">L2672_01360</name>
</gene>
<reference evidence="1" key="1">
    <citation type="submission" date="2022-01" db="EMBL/GenBank/DDBJ databases">
        <title>Whole genome-based taxonomy of the Shewanellaceae.</title>
        <authorList>
            <person name="Martin-Rodriguez A.J."/>
        </authorList>
    </citation>
    <scope>NUCLEOTIDE SEQUENCE</scope>
    <source>
        <strain evidence="1">DSM 16422</strain>
    </source>
</reference>
<dbReference type="SUPFAM" id="SSF52540">
    <property type="entry name" value="P-loop containing nucleoside triphosphate hydrolases"/>
    <property type="match status" value="1"/>
</dbReference>
<dbReference type="Proteomes" id="UP001139333">
    <property type="component" value="Unassembled WGS sequence"/>
</dbReference>
<dbReference type="EMBL" id="JAKIKP010000001">
    <property type="protein sequence ID" value="MCL1141348.1"/>
    <property type="molecule type" value="Genomic_DNA"/>
</dbReference>
<dbReference type="InterPro" id="IPR027417">
    <property type="entry name" value="P-loop_NTPase"/>
</dbReference>
<accession>A0A9X2CFF6</accession>
<protein>
    <submittedName>
        <fullName evidence="1">Uncharacterized protein</fullName>
    </submittedName>
</protein>
<name>A0A9X2CFF6_9GAMM</name>
<dbReference type="SUPFAM" id="SSF46785">
    <property type="entry name" value="Winged helix' DNA-binding domain"/>
    <property type="match status" value="1"/>
</dbReference>
<organism evidence="1 2">
    <name type="scientific">Shewanella gaetbuli</name>
    <dbReference type="NCBI Taxonomy" id="220752"/>
    <lineage>
        <taxon>Bacteria</taxon>
        <taxon>Pseudomonadati</taxon>
        <taxon>Pseudomonadota</taxon>
        <taxon>Gammaproteobacteria</taxon>
        <taxon>Alteromonadales</taxon>
        <taxon>Shewanellaceae</taxon>
        <taxon>Shewanella</taxon>
    </lineage>
</organism>
<comment type="caution">
    <text evidence="1">The sequence shown here is derived from an EMBL/GenBank/DDBJ whole genome shotgun (WGS) entry which is preliminary data.</text>
</comment>
<proteinExistence type="predicted"/>